<dbReference type="InterPro" id="IPR017961">
    <property type="entry name" value="DNA_pol_Y-fam_little_finger"/>
</dbReference>
<accession>A0A2H6LR68</accession>
<dbReference type="Proteomes" id="UP000236527">
    <property type="component" value="Unassembled WGS sequence"/>
</dbReference>
<dbReference type="EMBL" id="BDGE01000122">
    <property type="protein sequence ID" value="GBE95717.1"/>
    <property type="molecule type" value="Genomic_DNA"/>
</dbReference>
<comment type="caution">
    <text evidence="2">The sequence shown here is derived from an EMBL/GenBank/DDBJ whole genome shotgun (WGS) entry which is preliminary data.</text>
</comment>
<name>A0A2H6LR68_9NOSO</name>
<dbReference type="AlphaFoldDB" id="A0A2H6LR68"/>
<dbReference type="Pfam" id="PF11799">
    <property type="entry name" value="IMS_C"/>
    <property type="match status" value="1"/>
</dbReference>
<evidence type="ECO:0000313" key="2">
    <source>
        <dbReference type="EMBL" id="GBE95717.1"/>
    </source>
</evidence>
<keyword evidence="3" id="KW-1185">Reference proteome</keyword>
<evidence type="ECO:0000313" key="3">
    <source>
        <dbReference type="Proteomes" id="UP000236527"/>
    </source>
</evidence>
<dbReference type="RefSeq" id="WP_146034061.1">
    <property type="nucleotide sequence ID" value="NZ_DF978462.1"/>
</dbReference>
<dbReference type="GO" id="GO:0006281">
    <property type="term" value="P:DNA repair"/>
    <property type="evidence" value="ECO:0007669"/>
    <property type="project" value="InterPro"/>
</dbReference>
<evidence type="ECO:0000259" key="1">
    <source>
        <dbReference type="Pfam" id="PF11799"/>
    </source>
</evidence>
<sequence>MAGSVWLRGSIEARVSCWRHMPPTRQANWGSVALKQALITRYEMLGRVRLRSCCAHHPSRTVRLVAPTADTRVVLEAAQAATAAMYRPNVAWKKAGVGLVDLSAEHIQQSDLFAPVRNPKSEALMKALD</sequence>
<dbReference type="GO" id="GO:0003684">
    <property type="term" value="F:damaged DNA binding"/>
    <property type="evidence" value="ECO:0007669"/>
    <property type="project" value="InterPro"/>
</dbReference>
<protein>
    <recommendedName>
        <fullName evidence="1">DNA polymerase Y-family little finger domain-containing protein</fullName>
    </recommendedName>
</protein>
<organism evidence="2 3">
    <name type="scientific">Nostoc cycadae WK-1</name>
    <dbReference type="NCBI Taxonomy" id="1861711"/>
    <lineage>
        <taxon>Bacteria</taxon>
        <taxon>Bacillati</taxon>
        <taxon>Cyanobacteriota</taxon>
        <taxon>Cyanophyceae</taxon>
        <taxon>Nostocales</taxon>
        <taxon>Nostocaceae</taxon>
        <taxon>Nostoc</taxon>
    </lineage>
</organism>
<feature type="domain" description="DNA polymerase Y-family little finger" evidence="1">
    <location>
        <begin position="57"/>
        <end position="112"/>
    </location>
</feature>
<gene>
    <name evidence="2" type="ORF">NCWK1_5505</name>
</gene>
<proteinExistence type="predicted"/>
<reference evidence="3" key="1">
    <citation type="journal article" date="2018" name="Genome Announc.">
        <title>Draft Genome Sequence of the Nitrogen-Fixing and Hormogonia-Inducing Cyanobacterium Nostoc cycadae Strain WK-1, Isolated from the Coralloid Roots of Cycas revoluta.</title>
        <authorList>
            <person name="Kanesaki Y."/>
            <person name="Hirose M."/>
            <person name="Hirose Y."/>
            <person name="Fujisawa T."/>
            <person name="Nakamura Y."/>
            <person name="Watanabe S."/>
            <person name="Matsunaga S."/>
            <person name="Uchida H."/>
            <person name="Murakami A."/>
        </authorList>
    </citation>
    <scope>NUCLEOTIDE SEQUENCE [LARGE SCALE GENOMIC DNA]</scope>
    <source>
        <strain evidence="3">WK-1</strain>
    </source>
</reference>